<dbReference type="AlphaFoldDB" id="A0A292Q8M4"/>
<protein>
    <submittedName>
        <fullName evidence="2">Uncharacterized protein</fullName>
    </submittedName>
</protein>
<gene>
    <name evidence="2" type="ORF">GSTUAT00000472001</name>
</gene>
<dbReference type="EMBL" id="LN890947">
    <property type="protein sequence ID" value="CUS15421.1"/>
    <property type="molecule type" value="Genomic_DNA"/>
</dbReference>
<accession>A0A292Q8M4</accession>
<sequence length="136" mass="15675">MKPTEQKPVTKEMDISQATESHHKVKESVRESGIPWLIPHSTQPVDYSFPSPRNKKIADALLTSMGRSELIAAPIPKDITDSEELKPLEKIENLKRAERNKLLYPEKESKVDETLFMTNSKVLYMSLKIQRKYTNH</sequence>
<evidence type="ECO:0000313" key="3">
    <source>
        <dbReference type="Proteomes" id="UP001412239"/>
    </source>
</evidence>
<evidence type="ECO:0000313" key="2">
    <source>
        <dbReference type="EMBL" id="CUS15421.1"/>
    </source>
</evidence>
<reference evidence="2" key="1">
    <citation type="submission" date="2015-10" db="EMBL/GenBank/DDBJ databases">
        <authorList>
            <person name="Regsiter A."/>
            <person name="william w."/>
        </authorList>
    </citation>
    <scope>NUCLEOTIDE SEQUENCE</scope>
    <source>
        <strain evidence="2">Montdore</strain>
    </source>
</reference>
<proteinExistence type="predicted"/>
<organism evidence="2 3">
    <name type="scientific">Tuber aestivum</name>
    <name type="common">summer truffle</name>
    <dbReference type="NCBI Taxonomy" id="59557"/>
    <lineage>
        <taxon>Eukaryota</taxon>
        <taxon>Fungi</taxon>
        <taxon>Dikarya</taxon>
        <taxon>Ascomycota</taxon>
        <taxon>Pezizomycotina</taxon>
        <taxon>Pezizomycetes</taxon>
        <taxon>Pezizales</taxon>
        <taxon>Tuberaceae</taxon>
        <taxon>Tuber</taxon>
    </lineage>
</organism>
<evidence type="ECO:0000256" key="1">
    <source>
        <dbReference type="SAM" id="MobiDB-lite"/>
    </source>
</evidence>
<name>A0A292Q8M4_9PEZI</name>
<keyword evidence="3" id="KW-1185">Reference proteome</keyword>
<feature type="region of interest" description="Disordered" evidence="1">
    <location>
        <begin position="1"/>
        <end position="26"/>
    </location>
</feature>
<dbReference type="Proteomes" id="UP001412239">
    <property type="component" value="Unassembled WGS sequence"/>
</dbReference>